<keyword evidence="5 9" id="KW-0546">Nucleotide metabolism</keyword>
<accession>A0A7W4W454</accession>
<comment type="caution">
    <text evidence="9">Lacks conserved residue(s) required for the propagation of feature annotation.</text>
</comment>
<comment type="similarity">
    <text evidence="9">Belongs to the Maf family. YhdE subfamily.</text>
</comment>
<evidence type="ECO:0000256" key="6">
    <source>
        <dbReference type="ARBA" id="ARBA00050213"/>
    </source>
</evidence>
<dbReference type="PIRSF" id="PIRSF006305">
    <property type="entry name" value="Maf"/>
    <property type="match status" value="1"/>
</dbReference>
<comment type="cofactor">
    <cofactor evidence="1 9">
        <name>a divalent metal cation</name>
        <dbReference type="ChEBI" id="CHEBI:60240"/>
    </cofactor>
</comment>
<evidence type="ECO:0000256" key="4">
    <source>
        <dbReference type="ARBA" id="ARBA00022801"/>
    </source>
</evidence>
<evidence type="ECO:0000313" key="11">
    <source>
        <dbReference type="Proteomes" id="UP000537130"/>
    </source>
</evidence>
<name>A0A7W4W454_9GAMM</name>
<evidence type="ECO:0000256" key="5">
    <source>
        <dbReference type="ARBA" id="ARBA00023080"/>
    </source>
</evidence>
<dbReference type="RefSeq" id="WP_183409764.1">
    <property type="nucleotide sequence ID" value="NZ_JACHWY010000001.1"/>
</dbReference>
<comment type="subcellular location">
    <subcellularLocation>
        <location evidence="2 9">Cytoplasm</location>
    </subcellularLocation>
</comment>
<comment type="catalytic activity">
    <reaction evidence="9">
        <text>dTTP + H2O = dTMP + diphosphate + H(+)</text>
        <dbReference type="Rhea" id="RHEA:28534"/>
        <dbReference type="ChEBI" id="CHEBI:15377"/>
        <dbReference type="ChEBI" id="CHEBI:15378"/>
        <dbReference type="ChEBI" id="CHEBI:33019"/>
        <dbReference type="ChEBI" id="CHEBI:37568"/>
        <dbReference type="ChEBI" id="CHEBI:63528"/>
        <dbReference type="EC" id="3.6.1.9"/>
    </reaction>
</comment>
<keyword evidence="4 9" id="KW-0378">Hydrolase</keyword>
<organism evidence="10 11">
    <name type="scientific">Litorivivens lipolytica</name>
    <dbReference type="NCBI Taxonomy" id="1524264"/>
    <lineage>
        <taxon>Bacteria</taxon>
        <taxon>Pseudomonadati</taxon>
        <taxon>Pseudomonadota</taxon>
        <taxon>Gammaproteobacteria</taxon>
        <taxon>Litorivivens</taxon>
    </lineage>
</organism>
<gene>
    <name evidence="10" type="ORF">FHR99_001359</name>
</gene>
<evidence type="ECO:0000256" key="2">
    <source>
        <dbReference type="ARBA" id="ARBA00004496"/>
    </source>
</evidence>
<evidence type="ECO:0000256" key="8">
    <source>
        <dbReference type="ARBA" id="ARBA00060749"/>
    </source>
</evidence>
<keyword evidence="3 9" id="KW-0963">Cytoplasm</keyword>
<comment type="similarity">
    <text evidence="8">Belongs to the Maf family. YceF subfamily.</text>
</comment>
<feature type="active site" description="Proton acceptor" evidence="9">
    <location>
        <position position="76"/>
    </location>
</feature>
<evidence type="ECO:0000313" key="10">
    <source>
        <dbReference type="EMBL" id="MBB3047123.1"/>
    </source>
</evidence>
<dbReference type="NCBIfam" id="TIGR00172">
    <property type="entry name" value="maf"/>
    <property type="match status" value="1"/>
</dbReference>
<dbReference type="SUPFAM" id="SSF52972">
    <property type="entry name" value="ITPase-like"/>
    <property type="match status" value="1"/>
</dbReference>
<protein>
    <recommendedName>
        <fullName evidence="9">dTTP/UTP pyrophosphatase</fullName>
        <shortName evidence="9">dTTPase/UTPase</shortName>
        <ecNumber evidence="9">3.6.1.9</ecNumber>
    </recommendedName>
    <alternativeName>
        <fullName evidence="9">Nucleoside triphosphate pyrophosphatase</fullName>
    </alternativeName>
    <alternativeName>
        <fullName evidence="9">Nucleotide pyrophosphatase</fullName>
        <shortName evidence="9">Nucleotide PPase</shortName>
    </alternativeName>
</protein>
<dbReference type="GO" id="GO:0005737">
    <property type="term" value="C:cytoplasm"/>
    <property type="evidence" value="ECO:0007669"/>
    <property type="project" value="UniProtKB-SubCell"/>
</dbReference>
<feature type="site" description="Important for substrate specificity" evidence="9">
    <location>
        <position position="77"/>
    </location>
</feature>
<dbReference type="GO" id="GO:0047429">
    <property type="term" value="F:nucleoside triphosphate diphosphatase activity"/>
    <property type="evidence" value="ECO:0007669"/>
    <property type="project" value="UniProtKB-EC"/>
</dbReference>
<dbReference type="InterPro" id="IPR029001">
    <property type="entry name" value="ITPase-like_fam"/>
</dbReference>
<comment type="function">
    <text evidence="9">Nucleoside triphosphate pyrophosphatase that hydrolyzes dTTP and UTP. May have a dual role in cell division arrest and in preventing the incorporation of modified nucleotides into cellular nucleic acids.</text>
</comment>
<dbReference type="PANTHER" id="PTHR43213">
    <property type="entry name" value="BIFUNCTIONAL DTTP/UTP PYROPHOSPHATASE/METHYLTRANSFERASE PROTEIN-RELATED"/>
    <property type="match status" value="1"/>
</dbReference>
<sequence length="197" mass="21228">MSQVEPVQLILGSQSPRRRELLAQLGVRFSVISADIDETPRTAESAADCVRRLAESKAAAVWKRQPVPALPVLAADTVVVIDDDILGKPETVEDACAMLARLSNREHEVMTAVCLVAGDKSESLVQTSRVSFATLTAQEIRAYVATGEPMDKAGSYGIQGLAAAFVRELQGSYSGVVGLPLYETRQLLRRFGIETAL</sequence>
<dbReference type="Gene3D" id="3.90.950.10">
    <property type="match status" value="1"/>
</dbReference>
<evidence type="ECO:0000256" key="1">
    <source>
        <dbReference type="ARBA" id="ARBA00001968"/>
    </source>
</evidence>
<keyword evidence="11" id="KW-1185">Reference proteome</keyword>
<dbReference type="CDD" id="cd00555">
    <property type="entry name" value="Maf"/>
    <property type="match status" value="1"/>
</dbReference>
<comment type="catalytic activity">
    <reaction evidence="6">
        <text>N(7)-methyl-GTP + H2O = N(7)-methyl-GMP + diphosphate + H(+)</text>
        <dbReference type="Rhea" id="RHEA:58744"/>
        <dbReference type="ChEBI" id="CHEBI:15377"/>
        <dbReference type="ChEBI" id="CHEBI:15378"/>
        <dbReference type="ChEBI" id="CHEBI:33019"/>
        <dbReference type="ChEBI" id="CHEBI:58285"/>
        <dbReference type="ChEBI" id="CHEBI:87133"/>
    </reaction>
</comment>
<dbReference type="Proteomes" id="UP000537130">
    <property type="component" value="Unassembled WGS sequence"/>
</dbReference>
<dbReference type="AlphaFoldDB" id="A0A7W4W454"/>
<dbReference type="EMBL" id="JACHWY010000001">
    <property type="protein sequence ID" value="MBB3047123.1"/>
    <property type="molecule type" value="Genomic_DNA"/>
</dbReference>
<dbReference type="Pfam" id="PF02545">
    <property type="entry name" value="Maf"/>
    <property type="match status" value="1"/>
</dbReference>
<dbReference type="FunFam" id="3.90.950.10:FF:000005">
    <property type="entry name" value="7-methyl-GTP pyrophosphatase"/>
    <property type="match status" value="1"/>
</dbReference>
<comment type="caution">
    <text evidence="10">The sequence shown here is derived from an EMBL/GenBank/DDBJ whole genome shotgun (WGS) entry which is preliminary data.</text>
</comment>
<dbReference type="HAMAP" id="MF_00528">
    <property type="entry name" value="Maf"/>
    <property type="match status" value="1"/>
</dbReference>
<dbReference type="GO" id="GO:0009117">
    <property type="term" value="P:nucleotide metabolic process"/>
    <property type="evidence" value="ECO:0007669"/>
    <property type="project" value="UniProtKB-KW"/>
</dbReference>
<reference evidence="10 11" key="1">
    <citation type="submission" date="2020-08" db="EMBL/GenBank/DDBJ databases">
        <title>Genomic Encyclopedia of Type Strains, Phase III (KMG-III): the genomes of soil and plant-associated and newly described type strains.</title>
        <authorList>
            <person name="Whitman W."/>
        </authorList>
    </citation>
    <scope>NUCLEOTIDE SEQUENCE [LARGE SCALE GENOMIC DNA]</scope>
    <source>
        <strain evidence="10 11">CECT 8654</strain>
    </source>
</reference>
<proteinExistence type="inferred from homology"/>
<feature type="site" description="Important for substrate specificity" evidence="9">
    <location>
        <position position="17"/>
    </location>
</feature>
<dbReference type="EC" id="3.6.1.9" evidence="9"/>
<comment type="catalytic activity">
    <reaction evidence="9">
        <text>UTP + H2O = UMP + diphosphate + H(+)</text>
        <dbReference type="Rhea" id="RHEA:29395"/>
        <dbReference type="ChEBI" id="CHEBI:15377"/>
        <dbReference type="ChEBI" id="CHEBI:15378"/>
        <dbReference type="ChEBI" id="CHEBI:33019"/>
        <dbReference type="ChEBI" id="CHEBI:46398"/>
        <dbReference type="ChEBI" id="CHEBI:57865"/>
        <dbReference type="EC" id="3.6.1.9"/>
    </reaction>
</comment>
<comment type="function">
    <text evidence="7">Nucleoside triphosphate pyrophosphatase that hydrolyzes 7-methyl-GTP (m(7)GTP). May have a dual role in cell division arrest and in preventing the incorporation of modified nucleotides into cellular nucleic acids.</text>
</comment>
<dbReference type="PANTHER" id="PTHR43213:SF5">
    <property type="entry name" value="BIFUNCTIONAL DTTP_UTP PYROPHOSPHATASE_METHYLTRANSFERASE PROTEIN-RELATED"/>
    <property type="match status" value="1"/>
</dbReference>
<evidence type="ECO:0000256" key="9">
    <source>
        <dbReference type="HAMAP-Rule" id="MF_00528"/>
    </source>
</evidence>
<evidence type="ECO:0000256" key="7">
    <source>
        <dbReference type="ARBA" id="ARBA00053369"/>
    </source>
</evidence>
<dbReference type="InterPro" id="IPR003697">
    <property type="entry name" value="Maf-like"/>
</dbReference>
<evidence type="ECO:0000256" key="3">
    <source>
        <dbReference type="ARBA" id="ARBA00022490"/>
    </source>
</evidence>
<feature type="site" description="Important for substrate specificity" evidence="9">
    <location>
        <position position="159"/>
    </location>
</feature>